<reference evidence="3" key="1">
    <citation type="submission" date="2022-10" db="EMBL/GenBank/DDBJ databases">
        <title>The complete genomes of actinobacterial strains from the NBC collection.</title>
        <authorList>
            <person name="Joergensen T.S."/>
            <person name="Alvarez Arevalo M."/>
            <person name="Sterndorff E.B."/>
            <person name="Faurdal D."/>
            <person name="Vuksanovic O."/>
            <person name="Mourched A.-S."/>
            <person name="Charusanti P."/>
            <person name="Shaw S."/>
            <person name="Blin K."/>
            <person name="Weber T."/>
        </authorList>
    </citation>
    <scope>NUCLEOTIDE SEQUENCE</scope>
    <source>
        <strain evidence="3">NBC_01482</strain>
    </source>
</reference>
<evidence type="ECO:0000256" key="1">
    <source>
        <dbReference type="ARBA" id="ARBA00022801"/>
    </source>
</evidence>
<dbReference type="GO" id="GO:0016787">
    <property type="term" value="F:hydrolase activity"/>
    <property type="evidence" value="ECO:0007669"/>
    <property type="project" value="UniProtKB-KW"/>
</dbReference>
<protein>
    <submittedName>
        <fullName evidence="3">Alpha/beta hydrolase</fullName>
    </submittedName>
</protein>
<keyword evidence="4" id="KW-1185">Reference proteome</keyword>
<sequence>MNPELGDELISLSSESPAPEHDPAPYGQLTVIPEVQGHRNLRVIRNVTRPALTVHRPDPTRATGTAVIVCPGGSFMTLTHTGSQIAEQLAGQGITAFVLRYRLLPTPIPDEEFLGHWGHDMEEIKTHSRVAVTDAKLAVRIVRERAAEENLDPHRIGILGFSAGGLLTLAAATDYDTATRPDFAAPIYPAIWHDYRVPPDAPPLFLCFAADDQGENVVEENLALHRNWLAAGHSVEMHVYDRGGHGFAEGPQGLPCDTWLDRYLDWLRSQEARLDHTPVK</sequence>
<dbReference type="EMBL" id="CP109441">
    <property type="protein sequence ID" value="WUV43220.1"/>
    <property type="molecule type" value="Genomic_DNA"/>
</dbReference>
<dbReference type="Gene3D" id="3.40.50.1820">
    <property type="entry name" value="alpha/beta hydrolase"/>
    <property type="match status" value="1"/>
</dbReference>
<dbReference type="InterPro" id="IPR029058">
    <property type="entry name" value="AB_hydrolase_fold"/>
</dbReference>
<proteinExistence type="predicted"/>
<evidence type="ECO:0000313" key="4">
    <source>
        <dbReference type="Proteomes" id="UP001432062"/>
    </source>
</evidence>
<keyword evidence="1 3" id="KW-0378">Hydrolase</keyword>
<name>A0ABZ1YMJ9_9NOCA</name>
<accession>A0ABZ1YMJ9</accession>
<feature type="domain" description="BD-FAE-like" evidence="2">
    <location>
        <begin position="131"/>
        <end position="176"/>
    </location>
</feature>
<evidence type="ECO:0000313" key="3">
    <source>
        <dbReference type="EMBL" id="WUV43220.1"/>
    </source>
</evidence>
<dbReference type="Pfam" id="PF20434">
    <property type="entry name" value="BD-FAE"/>
    <property type="match status" value="1"/>
</dbReference>
<dbReference type="Proteomes" id="UP001432062">
    <property type="component" value="Chromosome"/>
</dbReference>
<dbReference type="InterPro" id="IPR050300">
    <property type="entry name" value="GDXG_lipolytic_enzyme"/>
</dbReference>
<evidence type="ECO:0000259" key="2">
    <source>
        <dbReference type="Pfam" id="PF20434"/>
    </source>
</evidence>
<dbReference type="InterPro" id="IPR049492">
    <property type="entry name" value="BD-FAE-like_dom"/>
</dbReference>
<organism evidence="3 4">
    <name type="scientific">Nocardia vinacea</name>
    <dbReference type="NCBI Taxonomy" id="96468"/>
    <lineage>
        <taxon>Bacteria</taxon>
        <taxon>Bacillati</taxon>
        <taxon>Actinomycetota</taxon>
        <taxon>Actinomycetes</taxon>
        <taxon>Mycobacteriales</taxon>
        <taxon>Nocardiaceae</taxon>
        <taxon>Nocardia</taxon>
    </lineage>
</organism>
<dbReference type="RefSeq" id="WP_329405770.1">
    <property type="nucleotide sequence ID" value="NZ_CP109441.1"/>
</dbReference>
<dbReference type="PANTHER" id="PTHR48081">
    <property type="entry name" value="AB HYDROLASE SUPERFAMILY PROTEIN C4A8.06C"/>
    <property type="match status" value="1"/>
</dbReference>
<dbReference type="PANTHER" id="PTHR48081:SF6">
    <property type="entry name" value="PEPTIDASE S9 PROLYL OLIGOPEPTIDASE CATALYTIC DOMAIN-CONTAINING PROTEIN"/>
    <property type="match status" value="1"/>
</dbReference>
<gene>
    <name evidence="3" type="ORF">OG563_28810</name>
</gene>
<dbReference type="SUPFAM" id="SSF53474">
    <property type="entry name" value="alpha/beta-Hydrolases"/>
    <property type="match status" value="1"/>
</dbReference>